<evidence type="ECO:0000313" key="1">
    <source>
        <dbReference type="EMBL" id="RIB09537.1"/>
    </source>
</evidence>
<sequence>MLLQLFFDEKTLADIIKNYELPSLWNVLVLIAKYEDKKLENATVILVVNGLYNTMTTTAGPIENFIAELSRKHVFLLVSSLKPPTVIHDSIIKNVFDISNPIIRLLLAIPLWISHHAIYMALDNGYCSWQYFKYFNTSFRCLKSRILNKGEITSISEIYHGANLNGDIHFKNHHLQLDTASQQVDTRSTRSNSEQCSSIQITEYQFNFHPEELYNERKKSASEDDYFIFITTKDNLDIELLCNSGIVYKQNWDDYFGLFAGRAFIFAVEGPPNINTAGCAQIELVIQVGKIQIITKRPFYNIQDMANKTSIPEKVLKRFKYE</sequence>
<dbReference type="AlphaFoldDB" id="A0A397UK94"/>
<comment type="caution">
    <text evidence="1">The sequence shown here is derived from an EMBL/GenBank/DDBJ whole genome shotgun (WGS) entry which is preliminary data.</text>
</comment>
<evidence type="ECO:0000313" key="2">
    <source>
        <dbReference type="Proteomes" id="UP000266673"/>
    </source>
</evidence>
<proteinExistence type="predicted"/>
<reference evidence="1 2" key="1">
    <citation type="submission" date="2018-06" db="EMBL/GenBank/DDBJ databases">
        <title>Comparative genomics reveals the genomic features of Rhizophagus irregularis, R. cerebriforme, R. diaphanum and Gigaspora rosea, and their symbiotic lifestyle signature.</title>
        <authorList>
            <person name="Morin E."/>
            <person name="San Clemente H."/>
            <person name="Chen E.C.H."/>
            <person name="De La Providencia I."/>
            <person name="Hainaut M."/>
            <person name="Kuo A."/>
            <person name="Kohler A."/>
            <person name="Murat C."/>
            <person name="Tang N."/>
            <person name="Roy S."/>
            <person name="Loubradou J."/>
            <person name="Henrissat B."/>
            <person name="Grigoriev I.V."/>
            <person name="Corradi N."/>
            <person name="Roux C."/>
            <person name="Martin F.M."/>
        </authorList>
    </citation>
    <scope>NUCLEOTIDE SEQUENCE [LARGE SCALE GENOMIC DNA]</scope>
    <source>
        <strain evidence="1 2">DAOM 194757</strain>
    </source>
</reference>
<organism evidence="1 2">
    <name type="scientific">Gigaspora rosea</name>
    <dbReference type="NCBI Taxonomy" id="44941"/>
    <lineage>
        <taxon>Eukaryota</taxon>
        <taxon>Fungi</taxon>
        <taxon>Fungi incertae sedis</taxon>
        <taxon>Mucoromycota</taxon>
        <taxon>Glomeromycotina</taxon>
        <taxon>Glomeromycetes</taxon>
        <taxon>Diversisporales</taxon>
        <taxon>Gigasporaceae</taxon>
        <taxon>Gigaspora</taxon>
    </lineage>
</organism>
<accession>A0A397UK94</accession>
<gene>
    <name evidence="1" type="ORF">C2G38_2208661</name>
</gene>
<dbReference type="EMBL" id="QKWP01001363">
    <property type="protein sequence ID" value="RIB09537.1"/>
    <property type="molecule type" value="Genomic_DNA"/>
</dbReference>
<dbReference type="Proteomes" id="UP000266673">
    <property type="component" value="Unassembled WGS sequence"/>
</dbReference>
<keyword evidence="2" id="KW-1185">Reference proteome</keyword>
<protein>
    <submittedName>
        <fullName evidence="1">Uncharacterized protein</fullName>
    </submittedName>
</protein>
<dbReference type="OrthoDB" id="5597935at2759"/>
<name>A0A397UK94_9GLOM</name>